<reference evidence="6 7" key="1">
    <citation type="journal article" date="2015" name="Infect. Genet. Evol.">
        <title>Genomic sequences of six botulinum neurotoxin-producing strains representing three clostridial species illustrate the mobility and diversity of botulinum neurotoxin genes.</title>
        <authorList>
            <person name="Smith T.J."/>
            <person name="Hill K.K."/>
            <person name="Xie G."/>
            <person name="Foley B.T."/>
            <person name="Williamson C.H."/>
            <person name="Foster J.T."/>
            <person name="Johnson S.L."/>
            <person name="Chertkov O."/>
            <person name="Teshima H."/>
            <person name="Gibbons H.S."/>
            <person name="Johnsky L.A."/>
            <person name="Karavis M.A."/>
            <person name="Smith L.A."/>
        </authorList>
    </citation>
    <scope>NUCLEOTIDE SEQUENCE [LARGE SCALE GENOMIC DNA]</scope>
    <source>
        <strain evidence="6 7">CDC 2741</strain>
    </source>
</reference>
<dbReference type="CDD" id="cd02042">
    <property type="entry name" value="ParAB_family"/>
    <property type="match status" value="1"/>
</dbReference>
<comment type="catalytic activity">
    <reaction evidence="2">
        <text>ATP + H2O = ADP + phosphate + H(+)</text>
        <dbReference type="Rhea" id="RHEA:13065"/>
        <dbReference type="ChEBI" id="CHEBI:15377"/>
        <dbReference type="ChEBI" id="CHEBI:15378"/>
        <dbReference type="ChEBI" id="CHEBI:30616"/>
        <dbReference type="ChEBI" id="CHEBI:43474"/>
        <dbReference type="ChEBI" id="CHEBI:456216"/>
    </reaction>
</comment>
<dbReference type="PIRSF" id="PIRSF009320">
    <property type="entry name" value="Nuc_binding_HP_1000"/>
    <property type="match status" value="1"/>
</dbReference>
<dbReference type="Gene3D" id="3.40.50.300">
    <property type="entry name" value="P-loop containing nucleotide triphosphate hydrolases"/>
    <property type="match status" value="1"/>
</dbReference>
<evidence type="ECO:0000313" key="7">
    <source>
        <dbReference type="Proteomes" id="UP000031366"/>
    </source>
</evidence>
<evidence type="ECO:0000256" key="3">
    <source>
        <dbReference type="ARBA" id="ARBA00062323"/>
    </source>
</evidence>
<dbReference type="PANTHER" id="PTHR13696:SF99">
    <property type="entry name" value="COBYRINIC ACID AC-DIAMIDE SYNTHASE"/>
    <property type="match status" value="1"/>
</dbReference>
<protein>
    <recommendedName>
        <fullName evidence="4">Sporulation initiation inhibitor protein Soj</fullName>
    </recommendedName>
</protein>
<dbReference type="AlphaFoldDB" id="A0A0C1TZD2"/>
<evidence type="ECO:0000313" key="6">
    <source>
        <dbReference type="EMBL" id="KIE44638.1"/>
    </source>
</evidence>
<dbReference type="OrthoDB" id="9815116at2"/>
<dbReference type="Pfam" id="PF13614">
    <property type="entry name" value="AAA_31"/>
    <property type="match status" value="1"/>
</dbReference>
<dbReference type="FunFam" id="3.40.50.300:FF:000285">
    <property type="entry name" value="Sporulation initiation inhibitor Soj"/>
    <property type="match status" value="1"/>
</dbReference>
<comment type="caution">
    <text evidence="6">The sequence shown here is derived from an EMBL/GenBank/DDBJ whole genome shotgun (WGS) entry which is preliminary data.</text>
</comment>
<accession>A0A0C1TZD2</accession>
<dbReference type="EMBL" id="AYSO01000020">
    <property type="protein sequence ID" value="KIE44638.1"/>
    <property type="molecule type" value="Genomic_DNA"/>
</dbReference>
<dbReference type="InterPro" id="IPR025669">
    <property type="entry name" value="AAA_dom"/>
</dbReference>
<name>A0A0C1TZD2_9CLOT</name>
<dbReference type="Proteomes" id="UP000031366">
    <property type="component" value="Unassembled WGS sequence"/>
</dbReference>
<evidence type="ECO:0000256" key="4">
    <source>
        <dbReference type="ARBA" id="ARBA00071824"/>
    </source>
</evidence>
<comment type="similarity">
    <text evidence="1">Belongs to the ParA family.</text>
</comment>
<evidence type="ECO:0000256" key="1">
    <source>
        <dbReference type="ARBA" id="ARBA00006976"/>
    </source>
</evidence>
<dbReference type="PANTHER" id="PTHR13696">
    <property type="entry name" value="P-LOOP CONTAINING NUCLEOSIDE TRIPHOSPHATE HYDROLASE"/>
    <property type="match status" value="1"/>
</dbReference>
<gene>
    <name evidence="6" type="ORF">U732_68</name>
</gene>
<dbReference type="InterPro" id="IPR027417">
    <property type="entry name" value="P-loop_NTPase"/>
</dbReference>
<keyword evidence="7" id="KW-1185">Reference proteome</keyword>
<evidence type="ECO:0000259" key="5">
    <source>
        <dbReference type="Pfam" id="PF13614"/>
    </source>
</evidence>
<feature type="domain" description="AAA" evidence="5">
    <location>
        <begin position="1"/>
        <end position="174"/>
    </location>
</feature>
<dbReference type="RefSeq" id="WP_039635684.1">
    <property type="nucleotide sequence ID" value="NZ_AYSO01000020.1"/>
</dbReference>
<dbReference type="SUPFAM" id="SSF52540">
    <property type="entry name" value="P-loop containing nucleoside triphosphate hydrolases"/>
    <property type="match status" value="1"/>
</dbReference>
<organism evidence="6 7">
    <name type="scientific">Clostridium argentinense CDC 2741</name>
    <dbReference type="NCBI Taxonomy" id="1418104"/>
    <lineage>
        <taxon>Bacteria</taxon>
        <taxon>Bacillati</taxon>
        <taxon>Bacillota</taxon>
        <taxon>Clostridia</taxon>
        <taxon>Eubacteriales</taxon>
        <taxon>Clostridiaceae</taxon>
        <taxon>Clostridium</taxon>
    </lineage>
</organism>
<evidence type="ECO:0000256" key="2">
    <source>
        <dbReference type="ARBA" id="ARBA00049360"/>
    </source>
</evidence>
<dbReference type="InterPro" id="IPR050678">
    <property type="entry name" value="DNA_Partitioning_ATPase"/>
</dbReference>
<sequence length="250" mass="27672">MEIIAICNQKGGCAKTTTTINLAASLAGFGKRVLVIDNDMQGNLTQSLGIKDYTNTIYECVKDEIAFNEAIINTSFQNIDIVVADLNYSNAEIVLANKKDRENLLSNSINKAKLSYDYILIDCSPSLSLVTINALVAANSILIPLEASLFNLEGVAQLVKILKLVRNKFNPDLAVKGVLLTRVDSRSTLEDLFKDQLRDIFGDKLFNTVIHQNTAIVRSQIEKKPVLLYDKNCKGSKEYLELAKEVINRG</sequence>
<comment type="subunit">
    <text evidence="3">Dimerizes in the presence of ATP but not ADP; ATP-binding is required for double-stranded (ds)DNA-binding. Interacts with DnaA.</text>
</comment>
<proteinExistence type="inferred from homology"/>